<dbReference type="Pfam" id="PF19898">
    <property type="entry name" value="DUF6371"/>
    <property type="match status" value="1"/>
</dbReference>
<dbReference type="RefSeq" id="WP_345074072.1">
    <property type="nucleotide sequence ID" value="NZ_BAABDJ010000035.1"/>
</dbReference>
<evidence type="ECO:0000259" key="2">
    <source>
        <dbReference type="Pfam" id="PF21957"/>
    </source>
</evidence>
<evidence type="ECO:0000313" key="3">
    <source>
        <dbReference type="EMBL" id="GAA4014603.1"/>
    </source>
</evidence>
<name>A0ABP7SQ19_9BACT</name>
<dbReference type="Proteomes" id="UP001500567">
    <property type="component" value="Unassembled WGS sequence"/>
</dbReference>
<proteinExistence type="predicted"/>
<evidence type="ECO:0000259" key="1">
    <source>
        <dbReference type="Pfam" id="PF19898"/>
    </source>
</evidence>
<feature type="domain" description="DUF6371" evidence="1">
    <location>
        <begin position="117"/>
        <end position="282"/>
    </location>
</feature>
<dbReference type="InterPro" id="IPR045951">
    <property type="entry name" value="DUF6371"/>
</dbReference>
<reference evidence="4" key="1">
    <citation type="journal article" date="2019" name="Int. J. Syst. Evol. Microbiol.">
        <title>The Global Catalogue of Microorganisms (GCM) 10K type strain sequencing project: providing services to taxonomists for standard genome sequencing and annotation.</title>
        <authorList>
            <consortium name="The Broad Institute Genomics Platform"/>
            <consortium name="The Broad Institute Genome Sequencing Center for Infectious Disease"/>
            <person name="Wu L."/>
            <person name="Ma J."/>
        </authorList>
    </citation>
    <scope>NUCLEOTIDE SEQUENCE [LARGE SCALE GENOMIC DNA]</scope>
    <source>
        <strain evidence="4">JCM 17224</strain>
    </source>
</reference>
<gene>
    <name evidence="3" type="ORF">GCM10022408_29770</name>
</gene>
<organism evidence="3 4">
    <name type="scientific">Hymenobacter fastidiosus</name>
    <dbReference type="NCBI Taxonomy" id="486264"/>
    <lineage>
        <taxon>Bacteria</taxon>
        <taxon>Pseudomonadati</taxon>
        <taxon>Bacteroidota</taxon>
        <taxon>Cytophagia</taxon>
        <taxon>Cytophagales</taxon>
        <taxon>Hymenobacteraceae</taxon>
        <taxon>Hymenobacter</taxon>
    </lineage>
</organism>
<dbReference type="Pfam" id="PF21957">
    <property type="entry name" value="Zn_ribbon_16"/>
    <property type="match status" value="1"/>
</dbReference>
<evidence type="ECO:0000313" key="4">
    <source>
        <dbReference type="Proteomes" id="UP001500567"/>
    </source>
</evidence>
<dbReference type="NCBIfam" id="NF040506">
    <property type="entry name" value="PG0870_Nterm"/>
    <property type="match status" value="1"/>
</dbReference>
<feature type="domain" description="Zinc beta-ribbon finger putative" evidence="2">
    <location>
        <begin position="5"/>
        <end position="61"/>
    </location>
</feature>
<protein>
    <submittedName>
        <fullName evidence="3">DUF6371 domain-containing protein</fullName>
    </submittedName>
</protein>
<comment type="caution">
    <text evidence="3">The sequence shown here is derived from an EMBL/GenBank/DDBJ whole genome shotgun (WGS) entry which is preliminary data.</text>
</comment>
<keyword evidence="4" id="KW-1185">Reference proteome</keyword>
<sequence length="352" mass="40003">MSSPYRFTLKHRAGPKSMCHNCDRPKCFVRYIDTDTGELLPYIYGRCDHEVSCGYHLNPYRADTNGISYAKQIYFNEKPQHDFPPPRPKIRPLAVTPAVVDFPTQLYLASLRGYGRNALAILLRRNFGFGVANDLMRRFNLGTSSRWPGACIFWLIDQQDRVRAGQIVLLDATGHTVKDPHRRTTWVHTALTNNYKLKGQPVPGWLADYNAQEQKSNCLFGLPQLASAPASQLVALVESPKTAMIATVYIPEFVWMATTSKSYLTLDRLMPLKGRQVVLFPDAGAYAHWQAKAAEFRELGFDMEVSEALENRVTEQQRKADIDIADVFLSAWPGYPWSWELKPPTPETFTEL</sequence>
<dbReference type="InterPro" id="IPR047731">
    <property type="entry name" value="Zinc_ribbon_put"/>
</dbReference>
<accession>A0ABP7SQ19</accession>
<dbReference type="EMBL" id="BAABDJ010000035">
    <property type="protein sequence ID" value="GAA4014603.1"/>
    <property type="molecule type" value="Genomic_DNA"/>
</dbReference>